<accession>H3CM00</accession>
<evidence type="ECO:0000256" key="1">
    <source>
        <dbReference type="SAM" id="MobiDB-lite"/>
    </source>
</evidence>
<feature type="compositionally biased region" description="Basic residues" evidence="1">
    <location>
        <begin position="170"/>
        <end position="185"/>
    </location>
</feature>
<reference evidence="3" key="1">
    <citation type="journal article" date="2004" name="Nature">
        <title>Genome duplication in the teleost fish Tetraodon nigroviridis reveals the early vertebrate proto-karyotype.</title>
        <authorList>
            <person name="Jaillon O."/>
            <person name="Aury J.-M."/>
            <person name="Brunet F."/>
            <person name="Petit J.-L."/>
            <person name="Stange-Thomann N."/>
            <person name="Mauceli E."/>
            <person name="Bouneau L."/>
            <person name="Fischer C."/>
            <person name="Ozouf-Costaz C."/>
            <person name="Bernot A."/>
            <person name="Nicaud S."/>
            <person name="Jaffe D."/>
            <person name="Fisher S."/>
            <person name="Lutfalla G."/>
            <person name="Dossat C."/>
            <person name="Segurens B."/>
            <person name="Dasilva C."/>
            <person name="Salanoubat M."/>
            <person name="Levy M."/>
            <person name="Boudet N."/>
            <person name="Castellano S."/>
            <person name="Anthouard V."/>
            <person name="Jubin C."/>
            <person name="Castelli V."/>
            <person name="Katinka M."/>
            <person name="Vacherie B."/>
            <person name="Biemont C."/>
            <person name="Skalli Z."/>
            <person name="Cattolico L."/>
            <person name="Poulain J."/>
            <person name="De Berardinis V."/>
            <person name="Cruaud C."/>
            <person name="Duprat S."/>
            <person name="Brottier P."/>
            <person name="Coutanceau J.-P."/>
            <person name="Gouzy J."/>
            <person name="Parra G."/>
            <person name="Lardier G."/>
            <person name="Chapple C."/>
            <person name="McKernan K.J."/>
            <person name="McEwan P."/>
            <person name="Bosak S."/>
            <person name="Kellis M."/>
            <person name="Volff J.-N."/>
            <person name="Guigo R."/>
            <person name="Zody M.C."/>
            <person name="Mesirov J."/>
            <person name="Lindblad-Toh K."/>
            <person name="Birren B."/>
            <person name="Nusbaum C."/>
            <person name="Kahn D."/>
            <person name="Robinson-Rechavi M."/>
            <person name="Laudet V."/>
            <person name="Schachter V."/>
            <person name="Quetier F."/>
            <person name="Saurin W."/>
            <person name="Scarpelli C."/>
            <person name="Wincker P."/>
            <person name="Lander E.S."/>
            <person name="Weissenbach J."/>
            <person name="Roest Crollius H."/>
        </authorList>
    </citation>
    <scope>NUCLEOTIDE SEQUENCE [LARGE SCALE GENOMIC DNA]</scope>
</reference>
<proteinExistence type="predicted"/>
<feature type="region of interest" description="Disordered" evidence="1">
    <location>
        <begin position="149"/>
        <end position="247"/>
    </location>
</feature>
<dbReference type="InParanoid" id="H3CM00"/>
<protein>
    <submittedName>
        <fullName evidence="2">Uncharacterized protein</fullName>
    </submittedName>
</protein>
<evidence type="ECO:0000313" key="3">
    <source>
        <dbReference type="Proteomes" id="UP000007303"/>
    </source>
</evidence>
<feature type="compositionally biased region" description="Pro residues" evidence="1">
    <location>
        <begin position="218"/>
        <end position="232"/>
    </location>
</feature>
<dbReference type="AlphaFoldDB" id="H3CM00"/>
<evidence type="ECO:0000313" key="2">
    <source>
        <dbReference type="Ensembl" id="ENSTNIP00000009280.1"/>
    </source>
</evidence>
<reference evidence="2" key="3">
    <citation type="submission" date="2025-09" db="UniProtKB">
        <authorList>
            <consortium name="Ensembl"/>
        </authorList>
    </citation>
    <scope>IDENTIFICATION</scope>
</reference>
<dbReference type="HOGENOM" id="CLU_912047_0_0_1"/>
<dbReference type="Proteomes" id="UP000007303">
    <property type="component" value="Unassembled WGS sequence"/>
</dbReference>
<reference evidence="2" key="2">
    <citation type="submission" date="2025-08" db="UniProtKB">
        <authorList>
            <consortium name="Ensembl"/>
        </authorList>
    </citation>
    <scope>IDENTIFICATION</scope>
</reference>
<dbReference type="Ensembl" id="ENSTNIT00000009451.1">
    <property type="protein sequence ID" value="ENSTNIP00000009280.1"/>
    <property type="gene ID" value="ENSTNIG00000006510.1"/>
</dbReference>
<name>H3CM00_TETNG</name>
<organism evidence="2 3">
    <name type="scientific">Tetraodon nigroviridis</name>
    <name type="common">Spotted green pufferfish</name>
    <name type="synonym">Chelonodon nigroviridis</name>
    <dbReference type="NCBI Taxonomy" id="99883"/>
    <lineage>
        <taxon>Eukaryota</taxon>
        <taxon>Metazoa</taxon>
        <taxon>Chordata</taxon>
        <taxon>Craniata</taxon>
        <taxon>Vertebrata</taxon>
        <taxon>Euteleostomi</taxon>
        <taxon>Actinopterygii</taxon>
        <taxon>Neopterygii</taxon>
        <taxon>Teleostei</taxon>
        <taxon>Neoteleostei</taxon>
        <taxon>Acanthomorphata</taxon>
        <taxon>Eupercaria</taxon>
        <taxon>Tetraodontiformes</taxon>
        <taxon>Tetradontoidea</taxon>
        <taxon>Tetraodontidae</taxon>
        <taxon>Tetraodon</taxon>
    </lineage>
</organism>
<sequence>MRAVLHGIQLRRLFLLRADHQNLGPGLRPAPGPVGADRRGGRRAAVDELVALRLGHGLRRGGGPDAGLPPGLRRPLHSSRGSGCVPAFRRSVLADVLLHYGGRAPLLRALAQRGEHPHVWRGGGVRRGPGRQRLRLHQPLLHHAQHPQALPQHQLQHGLHRRALPDHRLRHDHRLGGAGRRRRRPAAPPRAPAPLLPAQPVPDVATGAGTPPDQRAGPEPPLPLAAQPPPGPAAAADPTERTGGRTHTSAAVAQQCCCTFCTGHQAFYDFKSRSAAPRNLLPGCTGSTRPLFRLYGDSTGQWDVF</sequence>
<keyword evidence="3" id="KW-1185">Reference proteome</keyword>
<feature type="compositionally biased region" description="Pro residues" evidence="1">
    <location>
        <begin position="186"/>
        <end position="200"/>
    </location>
</feature>